<dbReference type="InterPro" id="IPR045175">
    <property type="entry name" value="M28_fam"/>
</dbReference>
<reference evidence="2 3" key="1">
    <citation type="submission" date="2020-08" db="EMBL/GenBank/DDBJ databases">
        <title>Winogradskyella ouciana sp. nov., isolated from the hadal seawater of the Mariana Trench.</title>
        <authorList>
            <person name="He X."/>
        </authorList>
    </citation>
    <scope>NUCLEOTIDE SEQUENCE [LARGE SCALE GENOMIC DNA]</scope>
    <source>
        <strain evidence="2 3">KCTC 22026</strain>
    </source>
</reference>
<accession>A0ABR6Y0K9</accession>
<evidence type="ECO:0000313" key="2">
    <source>
        <dbReference type="EMBL" id="MBC3845793.1"/>
    </source>
</evidence>
<dbReference type="PANTHER" id="PTHR12147">
    <property type="entry name" value="METALLOPEPTIDASE M28 FAMILY MEMBER"/>
    <property type="match status" value="1"/>
</dbReference>
<feature type="domain" description="PDZ" evidence="1">
    <location>
        <begin position="339"/>
        <end position="411"/>
    </location>
</feature>
<sequence length="420" mass="46631">MKKIVFLFVLVGLVSCKNDKNSSESKFIYENRIKDDVAFLADDKLEGRQTGTEGEVLASEYIIKRFKSIGLQPKGTEGFLQSFSFKPKTDPHKEVEFTTNADSTITGHNVIGFIDNKAKTTIVIGAHYDHLGFGGEGSLYREKDKAVHNGADDNASGVAVLLNLASRLKVKNDNTEIKDKNNYLFMAFSGEEMGLLGSNYFSKNPTIEAKSINYMINMDMVGRMKPDSTLAVYGTGTSPMFKQTLKSNNDKFRLVENESGVGPSDHTSFYLIDIPVLHFFTGQHEDYHKPGDDADKLNYEGMNLISDYIFNIITDLNDNGELAFRKTKNESEETPRFKVGLGVVPDYLYDGKGMRIDGTREDTPAFAAGLQKGDVVIKLGDSAVTDMMSYMRALSVFDNGDEAAITVKRGEDTIETKVKF</sequence>
<keyword evidence="3" id="KW-1185">Reference proteome</keyword>
<dbReference type="InterPro" id="IPR001478">
    <property type="entry name" value="PDZ"/>
</dbReference>
<dbReference type="PANTHER" id="PTHR12147:SF26">
    <property type="entry name" value="PEPTIDASE M28 DOMAIN-CONTAINING PROTEIN"/>
    <property type="match status" value="1"/>
</dbReference>
<evidence type="ECO:0000259" key="1">
    <source>
        <dbReference type="SMART" id="SM00228"/>
    </source>
</evidence>
<dbReference type="SMART" id="SM00228">
    <property type="entry name" value="PDZ"/>
    <property type="match status" value="1"/>
</dbReference>
<dbReference type="SUPFAM" id="SSF50156">
    <property type="entry name" value="PDZ domain-like"/>
    <property type="match status" value="1"/>
</dbReference>
<dbReference type="PROSITE" id="PS51257">
    <property type="entry name" value="PROKAR_LIPOPROTEIN"/>
    <property type="match status" value="1"/>
</dbReference>
<evidence type="ECO:0000313" key="3">
    <source>
        <dbReference type="Proteomes" id="UP000607435"/>
    </source>
</evidence>
<proteinExistence type="predicted"/>
<organism evidence="2 3">
    <name type="scientific">Winogradskyella echinorum</name>
    <dbReference type="NCBI Taxonomy" id="538189"/>
    <lineage>
        <taxon>Bacteria</taxon>
        <taxon>Pseudomonadati</taxon>
        <taxon>Bacteroidota</taxon>
        <taxon>Flavobacteriia</taxon>
        <taxon>Flavobacteriales</taxon>
        <taxon>Flavobacteriaceae</taxon>
        <taxon>Winogradskyella</taxon>
    </lineage>
</organism>
<dbReference type="Pfam" id="PF04389">
    <property type="entry name" value="Peptidase_M28"/>
    <property type="match status" value="1"/>
</dbReference>
<gene>
    <name evidence="2" type="ORF">H6H04_05345</name>
</gene>
<dbReference type="InterPro" id="IPR007484">
    <property type="entry name" value="Peptidase_M28"/>
</dbReference>
<dbReference type="RefSeq" id="WP_186844888.1">
    <property type="nucleotide sequence ID" value="NZ_JACOME010000001.1"/>
</dbReference>
<dbReference type="CDD" id="cd05663">
    <property type="entry name" value="M28_like_PA_PDZ_associated"/>
    <property type="match status" value="1"/>
</dbReference>
<dbReference type="Pfam" id="PF13180">
    <property type="entry name" value="PDZ_2"/>
    <property type="match status" value="1"/>
</dbReference>
<dbReference type="Gene3D" id="3.40.630.10">
    <property type="entry name" value="Zn peptidases"/>
    <property type="match status" value="1"/>
</dbReference>
<dbReference type="SUPFAM" id="SSF53187">
    <property type="entry name" value="Zn-dependent exopeptidases"/>
    <property type="match status" value="1"/>
</dbReference>
<protein>
    <submittedName>
        <fullName evidence="2">M28 family peptidase</fullName>
    </submittedName>
</protein>
<dbReference type="EMBL" id="JACOME010000001">
    <property type="protein sequence ID" value="MBC3845793.1"/>
    <property type="molecule type" value="Genomic_DNA"/>
</dbReference>
<comment type="caution">
    <text evidence="2">The sequence shown here is derived from an EMBL/GenBank/DDBJ whole genome shotgun (WGS) entry which is preliminary data.</text>
</comment>
<name>A0ABR6Y0K9_9FLAO</name>
<dbReference type="InterPro" id="IPR036034">
    <property type="entry name" value="PDZ_sf"/>
</dbReference>
<dbReference type="Proteomes" id="UP000607435">
    <property type="component" value="Unassembled WGS sequence"/>
</dbReference>
<dbReference type="Gene3D" id="2.30.42.10">
    <property type="match status" value="1"/>
</dbReference>